<dbReference type="EMBL" id="QRNS01000003">
    <property type="protein sequence ID" value="RHK65568.1"/>
    <property type="molecule type" value="Genomic_DNA"/>
</dbReference>
<dbReference type="AlphaFoldDB" id="A0A415HAB4"/>
<gene>
    <name evidence="1" type="ORF">DW054_02595</name>
</gene>
<comment type="caution">
    <text evidence="1">The sequence shown here is derived from an EMBL/GenBank/DDBJ whole genome shotgun (WGS) entry which is preliminary data.</text>
</comment>
<reference evidence="1 2" key="1">
    <citation type="submission" date="2018-08" db="EMBL/GenBank/DDBJ databases">
        <title>A genome reference for cultivated species of the human gut microbiota.</title>
        <authorList>
            <person name="Zou Y."/>
            <person name="Xue W."/>
            <person name="Luo G."/>
        </authorList>
    </citation>
    <scope>NUCLEOTIDE SEQUENCE [LARGE SCALE GENOMIC DNA]</scope>
    <source>
        <strain evidence="1 2">AF42-21</strain>
    </source>
</reference>
<dbReference type="Proteomes" id="UP000284152">
    <property type="component" value="Unassembled WGS sequence"/>
</dbReference>
<protein>
    <submittedName>
        <fullName evidence="1">Uncharacterized protein</fullName>
    </submittedName>
</protein>
<evidence type="ECO:0000313" key="1">
    <source>
        <dbReference type="EMBL" id="RHK65568.1"/>
    </source>
</evidence>
<name>A0A415HAB4_9FIRM</name>
<sequence length="200" mass="24029">MKRKDYYPSYIPRKWIHFAEHGRKYRIRKKYRNRILRTVSSHHSDFETVLFNVMQHTSHSGITTAEFCRGLTAPPLPDYFRDCSPDDGIQIPDDIRQLSEKLEELKEIIERTLSPVLDWIKELAGKIVKVVRDAVDRIWCNDRHWWYMAEHHKKRRIRKKYRTKIKRMARDRAHKLLHSLGCDTTEEQDDTEASDDEEVP</sequence>
<accession>A0A415HAB4</accession>
<evidence type="ECO:0000313" key="2">
    <source>
        <dbReference type="Proteomes" id="UP000284152"/>
    </source>
</evidence>
<proteinExistence type="predicted"/>
<organism evidence="1 2">
    <name type="scientific">Dorea formicigenerans</name>
    <dbReference type="NCBI Taxonomy" id="39486"/>
    <lineage>
        <taxon>Bacteria</taxon>
        <taxon>Bacillati</taxon>
        <taxon>Bacillota</taxon>
        <taxon>Clostridia</taxon>
        <taxon>Lachnospirales</taxon>
        <taxon>Lachnospiraceae</taxon>
        <taxon>Dorea</taxon>
    </lineage>
</organism>